<feature type="domain" description="Phospholipase D-like" evidence="7">
    <location>
        <begin position="34"/>
        <end position="162"/>
    </location>
</feature>
<evidence type="ECO:0000256" key="4">
    <source>
        <dbReference type="ARBA" id="ARBA00022801"/>
    </source>
</evidence>
<evidence type="ECO:0000256" key="1">
    <source>
        <dbReference type="ARBA" id="ARBA00000798"/>
    </source>
</evidence>
<evidence type="ECO:0000259" key="7">
    <source>
        <dbReference type="Pfam" id="PF13091"/>
    </source>
</evidence>
<keyword evidence="4" id="KW-0378">Hydrolase</keyword>
<evidence type="ECO:0000313" key="9">
    <source>
        <dbReference type="Proteomes" id="UP001579974"/>
    </source>
</evidence>
<organism evidence="8 9">
    <name type="scientific">Alicyclobacillus fastidiosus</name>
    <dbReference type="NCBI Taxonomy" id="392011"/>
    <lineage>
        <taxon>Bacteria</taxon>
        <taxon>Bacillati</taxon>
        <taxon>Bacillota</taxon>
        <taxon>Bacilli</taxon>
        <taxon>Bacillales</taxon>
        <taxon>Alicyclobacillaceae</taxon>
        <taxon>Alicyclobacillus</taxon>
    </lineage>
</organism>
<evidence type="ECO:0000256" key="6">
    <source>
        <dbReference type="ARBA" id="ARBA00023098"/>
    </source>
</evidence>
<dbReference type="InterPro" id="IPR025202">
    <property type="entry name" value="PLD-like_dom"/>
</dbReference>
<comment type="catalytic activity">
    <reaction evidence="1">
        <text>a 1,2-diacyl-sn-glycero-3-phosphocholine + H2O = a 1,2-diacyl-sn-glycero-3-phosphate + choline + H(+)</text>
        <dbReference type="Rhea" id="RHEA:14445"/>
        <dbReference type="ChEBI" id="CHEBI:15354"/>
        <dbReference type="ChEBI" id="CHEBI:15377"/>
        <dbReference type="ChEBI" id="CHEBI:15378"/>
        <dbReference type="ChEBI" id="CHEBI:57643"/>
        <dbReference type="ChEBI" id="CHEBI:58608"/>
        <dbReference type="EC" id="3.1.4.4"/>
    </reaction>
</comment>
<dbReference type="Proteomes" id="UP001579974">
    <property type="component" value="Unassembled WGS sequence"/>
</dbReference>
<keyword evidence="6" id="KW-0443">Lipid metabolism</keyword>
<dbReference type="Pfam" id="PF13091">
    <property type="entry name" value="PLDc_2"/>
    <property type="match status" value="1"/>
</dbReference>
<evidence type="ECO:0000313" key="8">
    <source>
        <dbReference type="EMBL" id="MFB5191836.1"/>
    </source>
</evidence>
<dbReference type="SUPFAM" id="SSF56024">
    <property type="entry name" value="Phospholipase D/nuclease"/>
    <property type="match status" value="1"/>
</dbReference>
<comment type="caution">
    <text evidence="8">The sequence shown here is derived from an EMBL/GenBank/DDBJ whole genome shotgun (WGS) entry which is preliminary data.</text>
</comment>
<protein>
    <recommendedName>
        <fullName evidence="3">phospholipase D</fullName>
        <ecNumber evidence="3">3.1.4.4</ecNumber>
    </recommendedName>
</protein>
<gene>
    <name evidence="8" type="ORF">KKP3000_000621</name>
</gene>
<accession>A0ABV5AI82</accession>
<dbReference type="InterPro" id="IPR051406">
    <property type="entry name" value="PLD_domain"/>
</dbReference>
<name>A0ABV5AI82_9BACL</name>
<evidence type="ECO:0000256" key="5">
    <source>
        <dbReference type="ARBA" id="ARBA00022963"/>
    </source>
</evidence>
<evidence type="ECO:0000256" key="2">
    <source>
        <dbReference type="ARBA" id="ARBA00008664"/>
    </source>
</evidence>
<dbReference type="Gene3D" id="3.30.870.10">
    <property type="entry name" value="Endonuclease Chain A"/>
    <property type="match status" value="1"/>
</dbReference>
<dbReference type="RefSeq" id="WP_275476475.1">
    <property type="nucleotide sequence ID" value="NZ_CP162940.1"/>
</dbReference>
<proteinExistence type="inferred from homology"/>
<reference evidence="8 9" key="1">
    <citation type="journal article" date="2024" name="Int. J. Mol. Sci.">
        <title>Exploration of Alicyclobacillus spp. Genome in Search of Antibiotic Resistance.</title>
        <authorList>
            <person name="Bucka-Kolendo J."/>
            <person name="Kiousi D.E."/>
            <person name="Dekowska A."/>
            <person name="Mikolajczuk-Szczyrba A."/>
            <person name="Karadedos D.M."/>
            <person name="Michael P."/>
            <person name="Galanis A."/>
            <person name="Sokolowska B."/>
        </authorList>
    </citation>
    <scope>NUCLEOTIDE SEQUENCE [LARGE SCALE GENOMIC DNA]</scope>
    <source>
        <strain evidence="8 9">KKP 3000</strain>
    </source>
</reference>
<evidence type="ECO:0000256" key="3">
    <source>
        <dbReference type="ARBA" id="ARBA00012027"/>
    </source>
</evidence>
<keyword evidence="9" id="KW-1185">Reference proteome</keyword>
<dbReference type="PANTHER" id="PTHR43856">
    <property type="entry name" value="CARDIOLIPIN HYDROLASE"/>
    <property type="match status" value="1"/>
</dbReference>
<comment type="similarity">
    <text evidence="2">Belongs to the phospholipase D family.</text>
</comment>
<dbReference type="EC" id="3.1.4.4" evidence="3"/>
<dbReference type="EMBL" id="JBDXSU010000014">
    <property type="protein sequence ID" value="MFB5191836.1"/>
    <property type="molecule type" value="Genomic_DNA"/>
</dbReference>
<sequence length="174" mass="19612">MDRVLGALGVIKGNPDQTRLITPYVDGVKAMSAFLGSATQKMRTMIYADTLELYYDDVIAAKSRGVDVKIIFDHSQSQGAYENPHIQQLLKEGWKDGTDFVIGTSPESGQIVHLKSTWIDDRYVEDGSLNYSPSAFKQVNSVSISDWPEYASYLDGVFGQLWQWILQHEPQYQI</sequence>
<dbReference type="PANTHER" id="PTHR43856:SF1">
    <property type="entry name" value="MITOCHONDRIAL CARDIOLIPIN HYDROLASE"/>
    <property type="match status" value="1"/>
</dbReference>
<keyword evidence="5" id="KW-0442">Lipid degradation</keyword>